<comment type="caution">
    <text evidence="1">The sequence shown here is derived from an EMBL/GenBank/DDBJ whole genome shotgun (WGS) entry which is preliminary data.</text>
</comment>
<evidence type="ECO:0000313" key="2">
    <source>
        <dbReference type="Proteomes" id="UP000216004"/>
    </source>
</evidence>
<organism evidence="1 2">
    <name type="scientific">Bombiscardovia coagulans</name>
    <dbReference type="NCBI Taxonomy" id="686666"/>
    <lineage>
        <taxon>Bacteria</taxon>
        <taxon>Bacillati</taxon>
        <taxon>Actinomycetota</taxon>
        <taxon>Actinomycetes</taxon>
        <taxon>Bifidobacteriales</taxon>
        <taxon>Bifidobacteriaceae</taxon>
        <taxon>Bombiscardovia</taxon>
    </lineage>
</organism>
<gene>
    <name evidence="1" type="ORF">BOCO_0391</name>
</gene>
<sequence length="96" mass="10952">MSIQSDICRITYEEHTDWAYWNVKCDAVGCNTTVAVSKYPLPDNAYDHDLIDVDKACSAEEAKDYAIREAGWQLGTRGIQWGHVYCPKHRSPTENE</sequence>
<reference evidence="1 2" key="1">
    <citation type="journal article" date="2017" name="BMC Genomics">
        <title>Comparative genomic and phylogenomic analyses of the Bifidobacteriaceae family.</title>
        <authorList>
            <person name="Lugli G.A."/>
            <person name="Milani C."/>
            <person name="Turroni F."/>
            <person name="Duranti S."/>
            <person name="Mancabelli L."/>
            <person name="Mangifesta M."/>
            <person name="Ferrario C."/>
            <person name="Modesto M."/>
            <person name="Mattarelli P."/>
            <person name="Jiri K."/>
            <person name="van Sinderen D."/>
            <person name="Ventura M."/>
        </authorList>
    </citation>
    <scope>NUCLEOTIDE SEQUENCE [LARGE SCALE GENOMIC DNA]</scope>
    <source>
        <strain evidence="1 2">DSM 22924</strain>
    </source>
</reference>
<accession>A0A261ESP3</accession>
<evidence type="ECO:0000313" key="1">
    <source>
        <dbReference type="EMBL" id="OZG49874.1"/>
    </source>
</evidence>
<dbReference type="EMBL" id="MWWS01000004">
    <property type="protein sequence ID" value="OZG49874.1"/>
    <property type="molecule type" value="Genomic_DNA"/>
</dbReference>
<proteinExistence type="predicted"/>
<dbReference type="Proteomes" id="UP000216004">
    <property type="component" value="Unassembled WGS sequence"/>
</dbReference>
<protein>
    <submittedName>
        <fullName evidence="1">Uncharacterized protein</fullName>
    </submittedName>
</protein>
<name>A0A261ESP3_9BIFI</name>
<dbReference type="AlphaFoldDB" id="A0A261ESP3"/>
<dbReference type="RefSeq" id="WP_094722437.1">
    <property type="nucleotide sequence ID" value="NZ_MWWS01000004.1"/>
</dbReference>
<keyword evidence="2" id="KW-1185">Reference proteome</keyword>